<dbReference type="Gene3D" id="1.10.3720.10">
    <property type="entry name" value="MetI-like"/>
    <property type="match status" value="1"/>
</dbReference>
<evidence type="ECO:0000313" key="10">
    <source>
        <dbReference type="Proteomes" id="UP000824141"/>
    </source>
</evidence>
<keyword evidence="6 7" id="KW-0472">Membrane</keyword>
<dbReference type="InterPro" id="IPR000515">
    <property type="entry name" value="MetI-like"/>
</dbReference>
<evidence type="ECO:0000313" key="9">
    <source>
        <dbReference type="EMBL" id="HIS78858.1"/>
    </source>
</evidence>
<comment type="caution">
    <text evidence="9">The sequence shown here is derived from an EMBL/GenBank/DDBJ whole genome shotgun (WGS) entry which is preliminary data.</text>
</comment>
<organism evidence="9 10">
    <name type="scientific">Candidatus Caccousia stercoris</name>
    <dbReference type="NCBI Taxonomy" id="2840723"/>
    <lineage>
        <taxon>Bacteria</taxon>
        <taxon>Bacillati</taxon>
        <taxon>Bacillota</taxon>
        <taxon>Clostridia</taxon>
        <taxon>Eubacteriales</taxon>
        <taxon>Oscillospiraceae</taxon>
        <taxon>Oscillospiraceae incertae sedis</taxon>
        <taxon>Candidatus Caccousia</taxon>
    </lineage>
</organism>
<evidence type="ECO:0000256" key="2">
    <source>
        <dbReference type="ARBA" id="ARBA00022448"/>
    </source>
</evidence>
<keyword evidence="5 7" id="KW-1133">Transmembrane helix</keyword>
<evidence type="ECO:0000256" key="1">
    <source>
        <dbReference type="ARBA" id="ARBA00004651"/>
    </source>
</evidence>
<gene>
    <name evidence="9" type="ORF">IAD03_05750</name>
</gene>
<feature type="transmembrane region" description="Helical" evidence="7">
    <location>
        <begin position="85"/>
        <end position="108"/>
    </location>
</feature>
<dbReference type="SUPFAM" id="SSF161098">
    <property type="entry name" value="MetI-like"/>
    <property type="match status" value="1"/>
</dbReference>
<evidence type="ECO:0000256" key="4">
    <source>
        <dbReference type="ARBA" id="ARBA00022692"/>
    </source>
</evidence>
<dbReference type="Proteomes" id="UP000824141">
    <property type="component" value="Unassembled WGS sequence"/>
</dbReference>
<evidence type="ECO:0000259" key="8">
    <source>
        <dbReference type="PROSITE" id="PS50928"/>
    </source>
</evidence>
<dbReference type="AlphaFoldDB" id="A0A9D1FSM8"/>
<dbReference type="PROSITE" id="PS50928">
    <property type="entry name" value="ABC_TM1"/>
    <property type="match status" value="1"/>
</dbReference>
<dbReference type="CDD" id="cd06261">
    <property type="entry name" value="TM_PBP2"/>
    <property type="match status" value="1"/>
</dbReference>
<sequence>MMTKVKRDPRNRIRRSFGSRLFDGINIILLVLLAITCIYPFWDTLVVSFSSLKSYLSTSIHLWPSEWSFEGYQFMLSSADLWTSYANSIFITVVGTVINLVVTVMAAYVLSKKDLKGHRVLTFLAVFTMMFSGGIIPTYIVVKDLHLMNTLWSMILPTAITTSYLIIMRNFFFDLPHELEESAMLDGCTEVGVLFRIILPISRPSMITIALFYAVDHWNDFFSAILYIMDNSKWPLQLFLRSMLFETEASYSSSASLFLLGQPMKMAAIMMAIIPIMLMFPFFQKYFAKGILMGAVKG</sequence>
<feature type="transmembrane region" description="Helical" evidence="7">
    <location>
        <begin position="120"/>
        <end position="142"/>
    </location>
</feature>
<dbReference type="EMBL" id="DVJM01000114">
    <property type="protein sequence ID" value="HIS78858.1"/>
    <property type="molecule type" value="Genomic_DNA"/>
</dbReference>
<dbReference type="PANTHER" id="PTHR43744">
    <property type="entry name" value="ABC TRANSPORTER PERMEASE PROTEIN MG189-RELATED-RELATED"/>
    <property type="match status" value="1"/>
</dbReference>
<feature type="transmembrane region" description="Helical" evidence="7">
    <location>
        <begin position="154"/>
        <end position="172"/>
    </location>
</feature>
<comment type="subcellular location">
    <subcellularLocation>
        <location evidence="1 7">Cell membrane</location>
        <topology evidence="1 7">Multi-pass membrane protein</topology>
    </subcellularLocation>
</comment>
<keyword evidence="2 7" id="KW-0813">Transport</keyword>
<dbReference type="GO" id="GO:0055085">
    <property type="term" value="P:transmembrane transport"/>
    <property type="evidence" value="ECO:0007669"/>
    <property type="project" value="InterPro"/>
</dbReference>
<feature type="transmembrane region" description="Helical" evidence="7">
    <location>
        <begin position="266"/>
        <end position="283"/>
    </location>
</feature>
<evidence type="ECO:0000256" key="6">
    <source>
        <dbReference type="ARBA" id="ARBA00023136"/>
    </source>
</evidence>
<keyword evidence="4 7" id="KW-0812">Transmembrane</keyword>
<name>A0A9D1FSM8_9FIRM</name>
<feature type="domain" description="ABC transmembrane type-1" evidence="8">
    <location>
        <begin position="85"/>
        <end position="283"/>
    </location>
</feature>
<protein>
    <submittedName>
        <fullName evidence="9">Carbohydrate ABC transporter permease</fullName>
    </submittedName>
</protein>
<evidence type="ECO:0000256" key="3">
    <source>
        <dbReference type="ARBA" id="ARBA00022475"/>
    </source>
</evidence>
<reference evidence="9" key="2">
    <citation type="journal article" date="2021" name="PeerJ">
        <title>Extensive microbial diversity within the chicken gut microbiome revealed by metagenomics and culture.</title>
        <authorList>
            <person name="Gilroy R."/>
            <person name="Ravi A."/>
            <person name="Getino M."/>
            <person name="Pursley I."/>
            <person name="Horton D.L."/>
            <person name="Alikhan N.F."/>
            <person name="Baker D."/>
            <person name="Gharbi K."/>
            <person name="Hall N."/>
            <person name="Watson M."/>
            <person name="Adriaenssens E.M."/>
            <person name="Foster-Nyarko E."/>
            <person name="Jarju S."/>
            <person name="Secka A."/>
            <person name="Antonio M."/>
            <person name="Oren A."/>
            <person name="Chaudhuri R.R."/>
            <person name="La Ragione R."/>
            <person name="Hildebrand F."/>
            <person name="Pallen M.J."/>
        </authorList>
    </citation>
    <scope>NUCLEOTIDE SEQUENCE</scope>
    <source>
        <strain evidence="9">6086</strain>
    </source>
</reference>
<keyword evidence="3" id="KW-1003">Cell membrane</keyword>
<dbReference type="InterPro" id="IPR035906">
    <property type="entry name" value="MetI-like_sf"/>
</dbReference>
<comment type="similarity">
    <text evidence="7">Belongs to the binding-protein-dependent transport system permease family.</text>
</comment>
<accession>A0A9D1FSM8</accession>
<feature type="transmembrane region" description="Helical" evidence="7">
    <location>
        <begin position="193"/>
        <end position="215"/>
    </location>
</feature>
<reference evidence="9" key="1">
    <citation type="submission" date="2020-10" db="EMBL/GenBank/DDBJ databases">
        <authorList>
            <person name="Gilroy R."/>
        </authorList>
    </citation>
    <scope>NUCLEOTIDE SEQUENCE</scope>
    <source>
        <strain evidence="9">6086</strain>
    </source>
</reference>
<proteinExistence type="inferred from homology"/>
<dbReference type="Pfam" id="PF00528">
    <property type="entry name" value="BPD_transp_1"/>
    <property type="match status" value="1"/>
</dbReference>
<dbReference type="PANTHER" id="PTHR43744:SF9">
    <property type="entry name" value="POLYGALACTURONAN_RHAMNOGALACTURONAN TRANSPORT SYSTEM PERMEASE PROTEIN YTCP"/>
    <property type="match status" value="1"/>
</dbReference>
<evidence type="ECO:0000256" key="5">
    <source>
        <dbReference type="ARBA" id="ARBA00022989"/>
    </source>
</evidence>
<feature type="transmembrane region" description="Helical" evidence="7">
    <location>
        <begin position="21"/>
        <end position="42"/>
    </location>
</feature>
<dbReference type="GO" id="GO:0005886">
    <property type="term" value="C:plasma membrane"/>
    <property type="evidence" value="ECO:0007669"/>
    <property type="project" value="UniProtKB-SubCell"/>
</dbReference>
<evidence type="ECO:0000256" key="7">
    <source>
        <dbReference type="RuleBase" id="RU363032"/>
    </source>
</evidence>